<reference evidence="1" key="1">
    <citation type="submission" date="2014-09" db="EMBL/GenBank/DDBJ databases">
        <authorList>
            <person name="Magalhaes I.L.F."/>
            <person name="Oliveira U."/>
            <person name="Santos F.R."/>
            <person name="Vidigal T.H.D.A."/>
            <person name="Brescovit A.D."/>
            <person name="Santos A.J."/>
        </authorList>
    </citation>
    <scope>NUCLEOTIDE SEQUENCE</scope>
    <source>
        <tissue evidence="1">Shoot tissue taken approximately 20 cm above the soil surface</tissue>
    </source>
</reference>
<organism evidence="1">
    <name type="scientific">Arundo donax</name>
    <name type="common">Giant reed</name>
    <name type="synonym">Donax arundinaceus</name>
    <dbReference type="NCBI Taxonomy" id="35708"/>
    <lineage>
        <taxon>Eukaryota</taxon>
        <taxon>Viridiplantae</taxon>
        <taxon>Streptophyta</taxon>
        <taxon>Embryophyta</taxon>
        <taxon>Tracheophyta</taxon>
        <taxon>Spermatophyta</taxon>
        <taxon>Magnoliopsida</taxon>
        <taxon>Liliopsida</taxon>
        <taxon>Poales</taxon>
        <taxon>Poaceae</taxon>
        <taxon>PACMAD clade</taxon>
        <taxon>Arundinoideae</taxon>
        <taxon>Arundineae</taxon>
        <taxon>Arundo</taxon>
    </lineage>
</organism>
<dbReference type="EMBL" id="GBRH01255177">
    <property type="protein sequence ID" value="JAD42718.1"/>
    <property type="molecule type" value="Transcribed_RNA"/>
</dbReference>
<evidence type="ECO:0000313" key="1">
    <source>
        <dbReference type="EMBL" id="JAD42718.1"/>
    </source>
</evidence>
<protein>
    <submittedName>
        <fullName evidence="1">Uncharacterized protein</fullName>
    </submittedName>
</protein>
<proteinExistence type="predicted"/>
<accession>A0A0A8ZYC5</accession>
<reference evidence="1" key="2">
    <citation type="journal article" date="2015" name="Data Brief">
        <title>Shoot transcriptome of the giant reed, Arundo donax.</title>
        <authorList>
            <person name="Barrero R.A."/>
            <person name="Guerrero F.D."/>
            <person name="Moolhuijzen P."/>
            <person name="Goolsby J.A."/>
            <person name="Tidwell J."/>
            <person name="Bellgard S.E."/>
            <person name="Bellgard M.I."/>
        </authorList>
    </citation>
    <scope>NUCLEOTIDE SEQUENCE</scope>
    <source>
        <tissue evidence="1">Shoot tissue taken approximately 20 cm above the soil surface</tissue>
    </source>
</reference>
<sequence>MLHVFCAKTICQTILNGGIFLGNNIQMANTIGNQTDHDNCAGNTAFDLYLTKEPMIYM</sequence>
<name>A0A0A8ZYC5_ARUDO</name>
<dbReference type="AlphaFoldDB" id="A0A0A8ZYC5"/>